<dbReference type="Gene3D" id="3.30.750.24">
    <property type="entry name" value="STAS domain"/>
    <property type="match status" value="1"/>
</dbReference>
<gene>
    <name evidence="3" type="ORF">B0I29_122153</name>
</gene>
<dbReference type="InterPro" id="IPR036890">
    <property type="entry name" value="HATPase_C_sf"/>
</dbReference>
<keyword evidence="1" id="KW-0723">Serine/threonine-protein kinase</keyword>
<keyword evidence="1" id="KW-0808">Transferase</keyword>
<proteinExistence type="predicted"/>
<dbReference type="GO" id="GO:0004674">
    <property type="term" value="F:protein serine/threonine kinase activity"/>
    <property type="evidence" value="ECO:0007669"/>
    <property type="project" value="UniProtKB-KW"/>
</dbReference>
<dbReference type="CDD" id="cd16936">
    <property type="entry name" value="HATPase_RsbW-like"/>
    <property type="match status" value="1"/>
</dbReference>
<accession>A0A327Z0Q9</accession>
<dbReference type="InterPro" id="IPR002645">
    <property type="entry name" value="STAS_dom"/>
</dbReference>
<dbReference type="PANTHER" id="PTHR35526:SF3">
    <property type="entry name" value="ANTI-SIGMA-F FACTOR RSBW"/>
    <property type="match status" value="1"/>
</dbReference>
<name>A0A327Z0Q9_9ACTN</name>
<dbReference type="Gene3D" id="3.30.565.10">
    <property type="entry name" value="Histidine kinase-like ATPase, C-terminal domain"/>
    <property type="match status" value="1"/>
</dbReference>
<dbReference type="Pfam" id="PF13581">
    <property type="entry name" value="HATPase_c_2"/>
    <property type="match status" value="1"/>
</dbReference>
<reference evidence="3 4" key="1">
    <citation type="submission" date="2018-06" db="EMBL/GenBank/DDBJ databases">
        <title>Genomic Encyclopedia of Type Strains, Phase III (KMG-III): the genomes of soil and plant-associated and newly described type strains.</title>
        <authorList>
            <person name="Whitman W."/>
        </authorList>
    </citation>
    <scope>NUCLEOTIDE SEQUENCE [LARGE SCALE GENOMIC DNA]</scope>
    <source>
        <strain evidence="3 4">CGMCC 4.7090</strain>
    </source>
</reference>
<dbReference type="EMBL" id="QLMJ01000022">
    <property type="protein sequence ID" value="RAK27770.1"/>
    <property type="molecule type" value="Genomic_DNA"/>
</dbReference>
<feature type="domain" description="STAS" evidence="2">
    <location>
        <begin position="10"/>
        <end position="98"/>
    </location>
</feature>
<evidence type="ECO:0000259" key="2">
    <source>
        <dbReference type="PROSITE" id="PS50801"/>
    </source>
</evidence>
<protein>
    <recommendedName>
        <fullName evidence="2">STAS domain-containing protein</fullName>
    </recommendedName>
</protein>
<dbReference type="InterPro" id="IPR050267">
    <property type="entry name" value="Anti-sigma-factor_SerPK"/>
</dbReference>
<dbReference type="SUPFAM" id="SSF55874">
    <property type="entry name" value="ATPase domain of HSP90 chaperone/DNA topoisomerase II/histidine kinase"/>
    <property type="match status" value="1"/>
</dbReference>
<keyword evidence="4" id="KW-1185">Reference proteome</keyword>
<sequence>MSTLQVRSDIITERDLDAGLATVRFSGTLSSETAGLLNAAVGRAAAECPAAVVVDLSELNPVAGPAVSVLPALTRHASRTWGVPVLLCGAAAEIVRELGSQRGSVALYDRRDDAVLAIRAGVPRWACEHLTPAPESVAAARRVVGESCEAWGLGQLRDRACLVVSELATNAIQHTGSGFGVMVSGTPVFLRIGVRDGSSAPPRIINLPGTSGAIVPAGSGRGLRIVAGLASHWGCTALNTGKIVWALLRIPPS</sequence>
<evidence type="ECO:0000256" key="1">
    <source>
        <dbReference type="ARBA" id="ARBA00022527"/>
    </source>
</evidence>
<evidence type="ECO:0000313" key="3">
    <source>
        <dbReference type="EMBL" id="RAK27770.1"/>
    </source>
</evidence>
<dbReference type="PROSITE" id="PS50801">
    <property type="entry name" value="STAS"/>
    <property type="match status" value="1"/>
</dbReference>
<dbReference type="SUPFAM" id="SSF52091">
    <property type="entry name" value="SpoIIaa-like"/>
    <property type="match status" value="1"/>
</dbReference>
<dbReference type="AlphaFoldDB" id="A0A327Z0Q9"/>
<keyword evidence="1" id="KW-0418">Kinase</keyword>
<dbReference type="InterPro" id="IPR036513">
    <property type="entry name" value="STAS_dom_sf"/>
</dbReference>
<comment type="caution">
    <text evidence="3">The sequence shown here is derived from an EMBL/GenBank/DDBJ whole genome shotgun (WGS) entry which is preliminary data.</text>
</comment>
<dbReference type="PANTHER" id="PTHR35526">
    <property type="entry name" value="ANTI-SIGMA-F FACTOR RSBW-RELATED"/>
    <property type="match status" value="1"/>
</dbReference>
<dbReference type="InterPro" id="IPR003594">
    <property type="entry name" value="HATPase_dom"/>
</dbReference>
<organism evidence="3 4">
    <name type="scientific">Actinoplanes lutulentus</name>
    <dbReference type="NCBI Taxonomy" id="1287878"/>
    <lineage>
        <taxon>Bacteria</taxon>
        <taxon>Bacillati</taxon>
        <taxon>Actinomycetota</taxon>
        <taxon>Actinomycetes</taxon>
        <taxon>Micromonosporales</taxon>
        <taxon>Micromonosporaceae</taxon>
        <taxon>Actinoplanes</taxon>
    </lineage>
</organism>
<evidence type="ECO:0000313" key="4">
    <source>
        <dbReference type="Proteomes" id="UP000249341"/>
    </source>
</evidence>
<dbReference type="Proteomes" id="UP000249341">
    <property type="component" value="Unassembled WGS sequence"/>
</dbReference>